<evidence type="ECO:0000313" key="1">
    <source>
        <dbReference type="EMBL" id="KOB86736.1"/>
    </source>
</evidence>
<reference evidence="2" key="2">
    <citation type="submission" date="2006-09" db="EMBL/GenBank/DDBJ databases">
        <title>The genome sequence of Plasmodium falciparum Dd2.</title>
        <authorList>
            <consortium name="The Broad Institute Genome Sequencing Platform"/>
            <person name="Birren B."/>
            <person name="Lander E."/>
            <person name="Galagan J."/>
            <person name="Nusbaum C."/>
            <person name="Devon K."/>
            <person name="Henn M."/>
            <person name="Jaffe D."/>
            <person name="Butler J."/>
            <person name="Alvarez P."/>
            <person name="Gnerre S."/>
            <person name="Grabherr M."/>
            <person name="Kleber M."/>
            <person name="Mauceli E."/>
            <person name="Brockman W."/>
            <person name="MacCallum I.A."/>
            <person name="Rounsley S."/>
            <person name="Young S."/>
            <person name="LaButti K."/>
            <person name="Pushparaj V."/>
            <person name="DeCaprio D."/>
            <person name="Crawford M."/>
            <person name="Koehrsen M."/>
            <person name="Engels R."/>
            <person name="Montgomery P."/>
            <person name="Pearson M."/>
            <person name="Howarth C."/>
            <person name="Larson L."/>
            <person name="Luoma S."/>
            <person name="White J."/>
            <person name="Kodira C."/>
            <person name="Zeng Q."/>
            <person name="O'Leary S."/>
            <person name="Yandava C."/>
            <person name="Alvarado L."/>
            <person name="Wirth D."/>
            <person name="Volkman S."/>
            <person name="Hartl D."/>
        </authorList>
    </citation>
    <scope>NUCLEOTIDE SEQUENCE [LARGE SCALE GENOMIC DNA]</scope>
</reference>
<dbReference type="KEGG" id="pfd:PFDG_05476"/>
<dbReference type="Proteomes" id="UP000054282">
    <property type="component" value="Unassembled WGS sequence"/>
</dbReference>
<name>A0A0L7M1E1_PLAF4</name>
<sequence>MEQIEEFLLEGV</sequence>
<accession>A0A0L7M1E1</accession>
<reference evidence="2" key="1">
    <citation type="submission" date="2006-09" db="EMBL/GenBank/DDBJ databases">
        <title>Annotation of Plasmodium falciparum Dd2.</title>
        <authorList>
            <consortium name="The Broad Institute Genome Sequencing Platform"/>
            <person name="Volkman S.K."/>
            <person name="Neafsey D.E."/>
            <person name="Dash A.P."/>
            <person name="Chitnis C.E."/>
            <person name="Hartl D.L."/>
            <person name="Young S.K."/>
            <person name="Zeng Q."/>
            <person name="Koehrsen M."/>
            <person name="Alvarado L."/>
            <person name="Berlin A."/>
            <person name="Borenstein D."/>
            <person name="Chapman S.B."/>
            <person name="Chen Z."/>
            <person name="Engels R."/>
            <person name="Freedman E."/>
            <person name="Gellesch M."/>
            <person name="Goldberg J."/>
            <person name="Griggs A."/>
            <person name="Gujja S."/>
            <person name="Heilman E.R."/>
            <person name="Heiman D.I."/>
            <person name="Howarth C."/>
            <person name="Jen D."/>
            <person name="Larson L."/>
            <person name="Mehta T."/>
            <person name="Neiman D."/>
            <person name="Park D."/>
            <person name="Pearson M."/>
            <person name="Roberts A."/>
            <person name="Saif S."/>
            <person name="Shea T."/>
            <person name="Shenoy N."/>
            <person name="Sisk P."/>
            <person name="Stolte C."/>
            <person name="Sykes S."/>
            <person name="Walk T."/>
            <person name="White J."/>
            <person name="Yandava C."/>
            <person name="Haas B."/>
            <person name="Henn M.R."/>
            <person name="Nusbaum C."/>
            <person name="Birren B."/>
        </authorList>
    </citation>
    <scope>NUCLEOTIDE SEQUENCE [LARGE SCALE GENOMIC DNA]</scope>
</reference>
<organism evidence="1 2">
    <name type="scientific">Plasmodium falciparum (isolate Dd2)</name>
    <dbReference type="NCBI Taxonomy" id="57267"/>
    <lineage>
        <taxon>Eukaryota</taxon>
        <taxon>Sar</taxon>
        <taxon>Alveolata</taxon>
        <taxon>Apicomplexa</taxon>
        <taxon>Aconoidasida</taxon>
        <taxon>Haemosporida</taxon>
        <taxon>Plasmodiidae</taxon>
        <taxon>Plasmodium</taxon>
        <taxon>Plasmodium (Laverania)</taxon>
    </lineage>
</organism>
<gene>
    <name evidence="1" type="ORF">PFDG_05476</name>
</gene>
<proteinExistence type="predicted"/>
<protein>
    <submittedName>
        <fullName evidence="1">Uncharacterized protein</fullName>
    </submittedName>
</protein>
<evidence type="ECO:0000313" key="2">
    <source>
        <dbReference type="Proteomes" id="UP000054282"/>
    </source>
</evidence>
<dbReference type="EMBL" id="DS016357">
    <property type="protein sequence ID" value="KOB86736.1"/>
    <property type="molecule type" value="Genomic_DNA"/>
</dbReference>